<dbReference type="InterPro" id="IPR007185">
    <property type="entry name" value="DNA_pol_a/d/e_bsu"/>
</dbReference>
<keyword evidence="5" id="KW-0238">DNA-binding</keyword>
<dbReference type="GO" id="GO:0008622">
    <property type="term" value="C:epsilon DNA polymerase complex"/>
    <property type="evidence" value="ECO:0007669"/>
    <property type="project" value="InterPro"/>
</dbReference>
<dbReference type="GO" id="GO:0042276">
    <property type="term" value="P:error-prone translesion synthesis"/>
    <property type="evidence" value="ECO:0007669"/>
    <property type="project" value="TreeGrafter"/>
</dbReference>
<dbReference type="STRING" id="857566.A0A1E3PJB3"/>
<dbReference type="GO" id="GO:0006261">
    <property type="term" value="P:DNA-templated DNA replication"/>
    <property type="evidence" value="ECO:0007669"/>
    <property type="project" value="InterPro"/>
</dbReference>
<evidence type="ECO:0000256" key="6">
    <source>
        <dbReference type="ARBA" id="ARBA00023242"/>
    </source>
</evidence>
<keyword evidence="11" id="KW-1185">Reference proteome</keyword>
<keyword evidence="6" id="KW-0539">Nucleus</keyword>
<keyword evidence="8" id="KW-0175">Coiled coil</keyword>
<dbReference type="PANTHER" id="PTHR12708:SF0">
    <property type="entry name" value="DNA POLYMERASE EPSILON SUBUNIT 2"/>
    <property type="match status" value="1"/>
</dbReference>
<dbReference type="InterPro" id="IPR016266">
    <property type="entry name" value="POLE2"/>
</dbReference>
<evidence type="ECO:0000313" key="11">
    <source>
        <dbReference type="Proteomes" id="UP000095009"/>
    </source>
</evidence>
<evidence type="ECO:0000256" key="8">
    <source>
        <dbReference type="SAM" id="Coils"/>
    </source>
</evidence>
<reference evidence="10 11" key="1">
    <citation type="journal article" date="2016" name="Proc. Natl. Acad. Sci. U.S.A.">
        <title>Comparative genomics of biotechnologically important yeasts.</title>
        <authorList>
            <person name="Riley R."/>
            <person name="Haridas S."/>
            <person name="Wolfe K.H."/>
            <person name="Lopes M.R."/>
            <person name="Hittinger C.T."/>
            <person name="Goeker M."/>
            <person name="Salamov A.A."/>
            <person name="Wisecaver J.H."/>
            <person name="Long T.M."/>
            <person name="Calvey C.H."/>
            <person name="Aerts A.L."/>
            <person name="Barry K.W."/>
            <person name="Choi C."/>
            <person name="Clum A."/>
            <person name="Coughlan A.Y."/>
            <person name="Deshpande S."/>
            <person name="Douglass A.P."/>
            <person name="Hanson S.J."/>
            <person name="Klenk H.-P."/>
            <person name="LaButti K.M."/>
            <person name="Lapidus A."/>
            <person name="Lindquist E.A."/>
            <person name="Lipzen A.M."/>
            <person name="Meier-Kolthoff J.P."/>
            <person name="Ohm R.A."/>
            <person name="Otillar R.P."/>
            <person name="Pangilinan J.L."/>
            <person name="Peng Y."/>
            <person name="Rokas A."/>
            <person name="Rosa C.A."/>
            <person name="Scheuner C."/>
            <person name="Sibirny A.A."/>
            <person name="Slot J.C."/>
            <person name="Stielow J.B."/>
            <person name="Sun H."/>
            <person name="Kurtzman C.P."/>
            <person name="Blackwell M."/>
            <person name="Grigoriev I.V."/>
            <person name="Jeffries T.W."/>
        </authorList>
    </citation>
    <scope>NUCLEOTIDE SEQUENCE [LARGE SCALE GENOMIC DNA]</scope>
    <source>
        <strain evidence="10 11">DSM 6958</strain>
    </source>
</reference>
<proteinExistence type="inferred from homology"/>
<name>A0A1E3PJB3_9ASCO</name>
<evidence type="ECO:0000256" key="7">
    <source>
        <dbReference type="ARBA" id="ARBA00032930"/>
    </source>
</evidence>
<dbReference type="Proteomes" id="UP000095009">
    <property type="component" value="Unassembled WGS sequence"/>
</dbReference>
<evidence type="ECO:0000256" key="4">
    <source>
        <dbReference type="ARBA" id="ARBA00022705"/>
    </source>
</evidence>
<evidence type="ECO:0000256" key="5">
    <source>
        <dbReference type="ARBA" id="ARBA00023125"/>
    </source>
</evidence>
<evidence type="ECO:0000256" key="3">
    <source>
        <dbReference type="ARBA" id="ARBA00016011"/>
    </source>
</evidence>
<comment type="subcellular location">
    <subcellularLocation>
        <location evidence="1">Nucleus</location>
    </subcellularLocation>
</comment>
<dbReference type="OrthoDB" id="10254730at2759"/>
<feature type="domain" description="DNA polymerase alpha/delta/epsilon subunit B" evidence="9">
    <location>
        <begin position="376"/>
        <end position="627"/>
    </location>
</feature>
<evidence type="ECO:0000313" key="10">
    <source>
        <dbReference type="EMBL" id="ODQ65505.1"/>
    </source>
</evidence>
<feature type="coiled-coil region" evidence="8">
    <location>
        <begin position="78"/>
        <end position="105"/>
    </location>
</feature>
<dbReference type="Pfam" id="PF04042">
    <property type="entry name" value="DNA_pol_E_B"/>
    <property type="match status" value="1"/>
</dbReference>
<organism evidence="10 11">
    <name type="scientific">Nadsonia fulvescens var. elongata DSM 6958</name>
    <dbReference type="NCBI Taxonomy" id="857566"/>
    <lineage>
        <taxon>Eukaryota</taxon>
        <taxon>Fungi</taxon>
        <taxon>Dikarya</taxon>
        <taxon>Ascomycota</taxon>
        <taxon>Saccharomycotina</taxon>
        <taxon>Dipodascomycetes</taxon>
        <taxon>Dipodascales</taxon>
        <taxon>Dipodascales incertae sedis</taxon>
        <taxon>Nadsonia</taxon>
    </lineage>
</organism>
<comment type="similarity">
    <text evidence="2">Belongs to the DNA polymerase epsilon subunit B family.</text>
</comment>
<protein>
    <recommendedName>
        <fullName evidence="3">DNA polymerase epsilon subunit B</fullName>
    </recommendedName>
    <alternativeName>
        <fullName evidence="7">DNA polymerase II subunit 2</fullName>
    </alternativeName>
</protein>
<evidence type="ECO:0000256" key="2">
    <source>
        <dbReference type="ARBA" id="ARBA00009560"/>
    </source>
</evidence>
<dbReference type="PANTHER" id="PTHR12708">
    <property type="entry name" value="DNA POLYMERASE EPSILON SUBUNIT B"/>
    <property type="match status" value="1"/>
</dbReference>
<dbReference type="GO" id="GO:0003677">
    <property type="term" value="F:DNA binding"/>
    <property type="evidence" value="ECO:0007669"/>
    <property type="project" value="UniProtKB-KW"/>
</dbReference>
<evidence type="ECO:0000259" key="9">
    <source>
        <dbReference type="Pfam" id="PF04042"/>
    </source>
</evidence>
<dbReference type="EMBL" id="KV454409">
    <property type="protein sequence ID" value="ODQ65505.1"/>
    <property type="molecule type" value="Genomic_DNA"/>
</dbReference>
<accession>A0A1E3PJB3</accession>
<dbReference type="AlphaFoldDB" id="A0A1E3PJB3"/>
<gene>
    <name evidence="10" type="ORF">NADFUDRAFT_5169</name>
</gene>
<keyword evidence="4" id="KW-0235">DNA replication</keyword>
<sequence>ATLPIILHPSQLRPVAYRILSKRHGLNLKSCGLEYLAEFIGKRFGIEWRGAAAEAFLDNVARTWKDQDRGLFMDGPNLRLLVNDIMQQEAKLQKQERETASFSNEDLEFTPETISAAINVNWRDFFKVSGAFEAPALAYNNHRRQVEIRPPVVTANTRFGIPSSTHLKHMFTARYNLVYDRLLRHDVFQSSLFHQAVVSDESSLATSVNVTTNGSHIITAIKNLLGRHGKPFLLFGLLTLGLNGNVWLQDPSGKIELDITSQVVETTTGAYFTAGCLILCEGTYISRPGLDNDLFRVTSIGQPPSEARERGREAYGYLDFYGLHSTPETISGSTSAMTAASNLTLPSTLTRIDKKLERDLVNHEERLIDHKIVFLGGDLFLDQLSFLDAFKKFLQFMRSEFQESASQCAPIAFVIHGSFVSVPVQSNGASTIYKQGFDGLASLLSSFPELTTSSKFVFVPGDNDPWRATLFGGVAGTTYPLKPIPSMFTSRLNRVLTDVVWTSNPTRMLYLSQEIVIFRDQVDERLRRNNINFSPSVSSNIEDDNNDDIRSAEVASKSVFSEENSKSPSEILSPYVQLARKVARTLLDQSHLLPYTLSTKSVSWDHDAALWMTPLPNLLVMADTSAPVSRVTYEGCKVVNCGKFLSRGLGGSRVNWVEYTPSDGKTRERFLLV</sequence>
<feature type="non-terminal residue" evidence="10">
    <location>
        <position position="1"/>
    </location>
</feature>
<evidence type="ECO:0000256" key="1">
    <source>
        <dbReference type="ARBA" id="ARBA00004123"/>
    </source>
</evidence>
<feature type="non-terminal residue" evidence="10">
    <location>
        <position position="673"/>
    </location>
</feature>